<dbReference type="HOGENOM" id="CLU_3227694_0_0_2"/>
<accession>V5TSA8</accession>
<organism evidence="2 3">
    <name type="scientific">Haloarcula hispanica N601</name>
    <dbReference type="NCBI Taxonomy" id="1417673"/>
    <lineage>
        <taxon>Archaea</taxon>
        <taxon>Methanobacteriati</taxon>
        <taxon>Methanobacteriota</taxon>
        <taxon>Stenosarchaea group</taxon>
        <taxon>Halobacteria</taxon>
        <taxon>Halobacteriales</taxon>
        <taxon>Haloarculaceae</taxon>
        <taxon>Haloarcula</taxon>
    </lineage>
</organism>
<evidence type="ECO:0000313" key="2">
    <source>
        <dbReference type="EMBL" id="AHB67852.1"/>
    </source>
</evidence>
<name>V5TSA8_HALHI</name>
<evidence type="ECO:0000313" key="3">
    <source>
        <dbReference type="Proteomes" id="UP000018572"/>
    </source>
</evidence>
<keyword evidence="3" id="KW-1185">Reference proteome</keyword>
<keyword evidence="1" id="KW-0472">Membrane</keyword>
<sequence>MYPALQIGLEGSGSPTDFLLAVVILFGAFVVVFLIGRLFDSVF</sequence>
<protein>
    <recommendedName>
        <fullName evidence="4">Transporter</fullName>
    </recommendedName>
</protein>
<dbReference type="EMBL" id="CP006885">
    <property type="protein sequence ID" value="AHB67852.1"/>
    <property type="molecule type" value="Genomic_DNA"/>
</dbReference>
<proteinExistence type="predicted"/>
<dbReference type="AlphaFoldDB" id="V5TSA8"/>
<keyword evidence="1" id="KW-1133">Transmembrane helix</keyword>
<reference evidence="2 3" key="1">
    <citation type="journal article" date="2014" name="Genome Announc.">
        <title>Complete Genome Sequence of the Extremely Halophilic Archaeon Haloarcula hispanica Strain N601.</title>
        <authorList>
            <person name="Ding J.Y."/>
            <person name="Chiang P.W."/>
            <person name="Hong M.J."/>
            <person name="Dyall-Smith M."/>
            <person name="Tang S.L."/>
        </authorList>
    </citation>
    <scope>NUCLEOTIDE SEQUENCE [LARGE SCALE GENOMIC DNA]</scope>
    <source>
        <strain evidence="2 3">N601</strain>
    </source>
</reference>
<dbReference type="KEGG" id="hhn:HISP_16395"/>
<evidence type="ECO:0008006" key="4">
    <source>
        <dbReference type="Google" id="ProtNLM"/>
    </source>
</evidence>
<gene>
    <name evidence="2" type="ORF">HISP_16395</name>
</gene>
<feature type="transmembrane region" description="Helical" evidence="1">
    <location>
        <begin position="18"/>
        <end position="39"/>
    </location>
</feature>
<evidence type="ECO:0000256" key="1">
    <source>
        <dbReference type="SAM" id="Phobius"/>
    </source>
</evidence>
<dbReference type="Proteomes" id="UP000018572">
    <property type="component" value="Chromosome 2"/>
</dbReference>
<keyword evidence="1" id="KW-0812">Transmembrane</keyword>